<dbReference type="AlphaFoldDB" id="A0A9D1J4Z5"/>
<evidence type="ECO:0000313" key="3">
    <source>
        <dbReference type="EMBL" id="HIR60639.1"/>
    </source>
</evidence>
<feature type="transmembrane region" description="Helical" evidence="2">
    <location>
        <begin position="124"/>
        <end position="146"/>
    </location>
</feature>
<evidence type="ECO:0000313" key="4">
    <source>
        <dbReference type="Proteomes" id="UP000824241"/>
    </source>
</evidence>
<protein>
    <submittedName>
        <fullName evidence="3">DUF624 domain-containing protein</fullName>
    </submittedName>
</protein>
<feature type="transmembrane region" description="Helical" evidence="2">
    <location>
        <begin position="46"/>
        <end position="69"/>
    </location>
</feature>
<keyword evidence="2" id="KW-0812">Transmembrane</keyword>
<evidence type="ECO:0000256" key="2">
    <source>
        <dbReference type="SAM" id="Phobius"/>
    </source>
</evidence>
<dbReference type="Proteomes" id="UP000824241">
    <property type="component" value="Unassembled WGS sequence"/>
</dbReference>
<sequence length="282" mass="32343">MSLFGGLFNYSKPGPGVDKDGPKKKRFFYFFELYGRKFWKLLELNLLYVLCCIPIVTIGPATCGLVYILRNFANEKPVFMVSDFFDAFKSNFKQGFALGILDILSTGIVGFALLWYIANQGLSIAMAIPLGVCIVVLLLLMFMRFYTYLMTVTVELPVRHIIKNSFIFAFLGLKTNLITAFWTILLVVPLLWFLPAVWILVFLLIGFSTVWFIATFNSYPYIVKYIIEPHERQLREEMGEDDEDEDDDEEGEDDNEPIFTDIGSQEKPALPEKKAGKQKIIR</sequence>
<evidence type="ECO:0000256" key="1">
    <source>
        <dbReference type="SAM" id="MobiDB-lite"/>
    </source>
</evidence>
<reference evidence="3" key="2">
    <citation type="journal article" date="2021" name="PeerJ">
        <title>Extensive microbial diversity within the chicken gut microbiome revealed by metagenomics and culture.</title>
        <authorList>
            <person name="Gilroy R."/>
            <person name="Ravi A."/>
            <person name="Getino M."/>
            <person name="Pursley I."/>
            <person name="Horton D.L."/>
            <person name="Alikhan N.F."/>
            <person name="Baker D."/>
            <person name="Gharbi K."/>
            <person name="Hall N."/>
            <person name="Watson M."/>
            <person name="Adriaenssens E.M."/>
            <person name="Foster-Nyarko E."/>
            <person name="Jarju S."/>
            <person name="Secka A."/>
            <person name="Antonio M."/>
            <person name="Oren A."/>
            <person name="Chaudhuri R.R."/>
            <person name="La Ragione R."/>
            <person name="Hildebrand F."/>
            <person name="Pallen M.J."/>
        </authorList>
    </citation>
    <scope>NUCLEOTIDE SEQUENCE</scope>
    <source>
        <strain evidence="3">CHK189-12415</strain>
    </source>
</reference>
<comment type="caution">
    <text evidence="3">The sequence shown here is derived from an EMBL/GenBank/DDBJ whole genome shotgun (WGS) entry which is preliminary data.</text>
</comment>
<feature type="transmembrane region" description="Helical" evidence="2">
    <location>
        <begin position="191"/>
        <end position="214"/>
    </location>
</feature>
<dbReference type="Pfam" id="PF04854">
    <property type="entry name" value="DUF624"/>
    <property type="match status" value="1"/>
</dbReference>
<name>A0A9D1J4Z5_9FIRM</name>
<feature type="region of interest" description="Disordered" evidence="1">
    <location>
        <begin position="236"/>
        <end position="282"/>
    </location>
</feature>
<dbReference type="EMBL" id="DVHA01000116">
    <property type="protein sequence ID" value="HIR60639.1"/>
    <property type="molecule type" value="Genomic_DNA"/>
</dbReference>
<feature type="compositionally biased region" description="Acidic residues" evidence="1">
    <location>
        <begin position="238"/>
        <end position="256"/>
    </location>
</feature>
<gene>
    <name evidence="3" type="ORF">IAB37_03590</name>
</gene>
<accession>A0A9D1J4Z5</accession>
<keyword evidence="2" id="KW-1133">Transmembrane helix</keyword>
<reference evidence="3" key="1">
    <citation type="submission" date="2020-10" db="EMBL/GenBank/DDBJ databases">
        <authorList>
            <person name="Gilroy R."/>
        </authorList>
    </citation>
    <scope>NUCLEOTIDE SEQUENCE</scope>
    <source>
        <strain evidence="3">CHK189-12415</strain>
    </source>
</reference>
<keyword evidence="2" id="KW-0472">Membrane</keyword>
<dbReference type="InterPro" id="IPR006938">
    <property type="entry name" value="DUF624"/>
</dbReference>
<feature type="transmembrane region" description="Helical" evidence="2">
    <location>
        <begin position="96"/>
        <end position="118"/>
    </location>
</feature>
<proteinExistence type="predicted"/>
<organism evidence="3 4">
    <name type="scientific">Candidatus Faecivivens stercoravium</name>
    <dbReference type="NCBI Taxonomy" id="2840803"/>
    <lineage>
        <taxon>Bacteria</taxon>
        <taxon>Bacillati</taxon>
        <taxon>Bacillota</taxon>
        <taxon>Clostridia</taxon>
        <taxon>Eubacteriales</taxon>
        <taxon>Oscillospiraceae</taxon>
        <taxon>Oscillospiraceae incertae sedis</taxon>
        <taxon>Candidatus Faecivivens</taxon>
    </lineage>
</organism>
<feature type="transmembrane region" description="Helical" evidence="2">
    <location>
        <begin position="166"/>
        <end position="185"/>
    </location>
</feature>